<evidence type="ECO:0000256" key="2">
    <source>
        <dbReference type="ARBA" id="ARBA00022692"/>
    </source>
</evidence>
<dbReference type="InterPro" id="IPR003439">
    <property type="entry name" value="ABC_transporter-like_ATP-bd"/>
</dbReference>
<dbReference type="InterPro" id="IPR027417">
    <property type="entry name" value="P-loop_NTPase"/>
</dbReference>
<dbReference type="EMBL" id="RKMH01000010">
    <property type="protein sequence ID" value="RPA58948.1"/>
    <property type="molecule type" value="Genomic_DNA"/>
</dbReference>
<protein>
    <submittedName>
        <fullName evidence="8">ABC transporter ATP-binding protein</fullName>
    </submittedName>
</protein>
<comment type="caution">
    <text evidence="8">The sequence shown here is derived from an EMBL/GenBank/DDBJ whole genome shotgun (WGS) entry which is preliminary data.</text>
</comment>
<keyword evidence="3 6" id="KW-1133">Transmembrane helix</keyword>
<dbReference type="SUPFAM" id="SSF90123">
    <property type="entry name" value="ABC transporter transmembrane region"/>
    <property type="match status" value="1"/>
</dbReference>
<organism evidence="8 9">
    <name type="scientific">Gordonia oryzae</name>
    <dbReference type="NCBI Taxonomy" id="2487349"/>
    <lineage>
        <taxon>Bacteria</taxon>
        <taxon>Bacillati</taxon>
        <taxon>Actinomycetota</taxon>
        <taxon>Actinomycetes</taxon>
        <taxon>Mycobacteriales</taxon>
        <taxon>Gordoniaceae</taxon>
        <taxon>Gordonia</taxon>
    </lineage>
</organism>
<accession>A0A3N4GAD4</accession>
<keyword evidence="4 6" id="KW-0472">Membrane</keyword>
<dbReference type="PROSITE" id="PS50929">
    <property type="entry name" value="ABC_TM1F"/>
    <property type="match status" value="1"/>
</dbReference>
<dbReference type="InterPro" id="IPR036640">
    <property type="entry name" value="ABC1_TM_sf"/>
</dbReference>
<evidence type="ECO:0000256" key="3">
    <source>
        <dbReference type="ARBA" id="ARBA00022989"/>
    </source>
</evidence>
<dbReference type="Gene3D" id="3.40.50.300">
    <property type="entry name" value="P-loop containing nucleotide triphosphate hydrolases"/>
    <property type="match status" value="1"/>
</dbReference>
<evidence type="ECO:0000259" key="7">
    <source>
        <dbReference type="PROSITE" id="PS50929"/>
    </source>
</evidence>
<feature type="region of interest" description="Disordered" evidence="5">
    <location>
        <begin position="320"/>
        <end position="339"/>
    </location>
</feature>
<reference evidence="8 9" key="1">
    <citation type="submission" date="2018-11" db="EMBL/GenBank/DDBJ databases">
        <title>Draft genome sequence of Gordonia sp. RS15-1S isolated from rice stems.</title>
        <authorList>
            <person name="Muangham S."/>
        </authorList>
    </citation>
    <scope>NUCLEOTIDE SEQUENCE [LARGE SCALE GENOMIC DNA]</scope>
    <source>
        <strain evidence="8 9">RS15-1S</strain>
    </source>
</reference>
<evidence type="ECO:0000256" key="6">
    <source>
        <dbReference type="SAM" id="Phobius"/>
    </source>
</evidence>
<feature type="transmembrane region" description="Helical" evidence="6">
    <location>
        <begin position="137"/>
        <end position="155"/>
    </location>
</feature>
<keyword evidence="8" id="KW-0067">ATP-binding</keyword>
<dbReference type="GO" id="GO:0015421">
    <property type="term" value="F:ABC-type oligopeptide transporter activity"/>
    <property type="evidence" value="ECO:0007669"/>
    <property type="project" value="TreeGrafter"/>
</dbReference>
<dbReference type="InterPro" id="IPR039421">
    <property type="entry name" value="Type_1_exporter"/>
</dbReference>
<evidence type="ECO:0000256" key="4">
    <source>
        <dbReference type="ARBA" id="ARBA00023136"/>
    </source>
</evidence>
<dbReference type="GO" id="GO:0005524">
    <property type="term" value="F:ATP binding"/>
    <property type="evidence" value="ECO:0007669"/>
    <property type="project" value="UniProtKB-KW"/>
</dbReference>
<feature type="domain" description="ABC transmembrane type-1" evidence="7">
    <location>
        <begin position="25"/>
        <end position="299"/>
    </location>
</feature>
<gene>
    <name evidence="8" type="ORF">EF294_13970</name>
</gene>
<evidence type="ECO:0000313" key="8">
    <source>
        <dbReference type="EMBL" id="RPA58948.1"/>
    </source>
</evidence>
<dbReference type="AlphaFoldDB" id="A0A3N4GAD4"/>
<dbReference type="PANTHER" id="PTHR43394">
    <property type="entry name" value="ATP-DEPENDENT PERMEASE MDL1, MITOCHONDRIAL"/>
    <property type="match status" value="1"/>
</dbReference>
<dbReference type="GO" id="GO:0016887">
    <property type="term" value="F:ATP hydrolysis activity"/>
    <property type="evidence" value="ECO:0007669"/>
    <property type="project" value="InterPro"/>
</dbReference>
<feature type="transmembrane region" description="Helical" evidence="6">
    <location>
        <begin position="58"/>
        <end position="79"/>
    </location>
</feature>
<dbReference type="SUPFAM" id="SSF52540">
    <property type="entry name" value="P-loop containing nucleoside triphosphate hydrolases"/>
    <property type="match status" value="1"/>
</dbReference>
<dbReference type="GO" id="GO:0005886">
    <property type="term" value="C:plasma membrane"/>
    <property type="evidence" value="ECO:0007669"/>
    <property type="project" value="UniProtKB-SubCell"/>
</dbReference>
<dbReference type="Pfam" id="PF00005">
    <property type="entry name" value="ABC_tran"/>
    <property type="match status" value="1"/>
</dbReference>
<evidence type="ECO:0000256" key="5">
    <source>
        <dbReference type="SAM" id="MobiDB-lite"/>
    </source>
</evidence>
<evidence type="ECO:0000313" key="9">
    <source>
        <dbReference type="Proteomes" id="UP000267536"/>
    </source>
</evidence>
<keyword evidence="8" id="KW-0547">Nucleotide-binding</keyword>
<name>A0A3N4GAD4_9ACTN</name>
<keyword evidence="9" id="KW-1185">Reference proteome</keyword>
<evidence type="ECO:0000256" key="1">
    <source>
        <dbReference type="ARBA" id="ARBA00004651"/>
    </source>
</evidence>
<keyword evidence="2 6" id="KW-0812">Transmembrane</keyword>
<dbReference type="Gene3D" id="1.20.1560.10">
    <property type="entry name" value="ABC transporter type 1, transmembrane domain"/>
    <property type="match status" value="1"/>
</dbReference>
<dbReference type="RefSeq" id="WP_123931030.1">
    <property type="nucleotide sequence ID" value="NZ_JBPSDP010000010.1"/>
</dbReference>
<dbReference type="Pfam" id="PF00664">
    <property type="entry name" value="ABC_membrane"/>
    <property type="match status" value="1"/>
</dbReference>
<dbReference type="OrthoDB" id="4966664at2"/>
<dbReference type="PROSITE" id="PS00211">
    <property type="entry name" value="ABC_TRANSPORTER_1"/>
    <property type="match status" value="1"/>
</dbReference>
<dbReference type="InterPro" id="IPR011527">
    <property type="entry name" value="ABC1_TM_dom"/>
</dbReference>
<dbReference type="PANTHER" id="PTHR43394:SF1">
    <property type="entry name" value="ATP-BINDING CASSETTE SUB-FAMILY B MEMBER 10, MITOCHONDRIAL"/>
    <property type="match status" value="1"/>
</dbReference>
<comment type="subcellular location">
    <subcellularLocation>
        <location evidence="1">Cell membrane</location>
        <topology evidence="1">Multi-pass membrane protein</topology>
    </subcellularLocation>
</comment>
<dbReference type="InterPro" id="IPR017871">
    <property type="entry name" value="ABC_transporter-like_CS"/>
</dbReference>
<sequence>MSRTPDHAAVALLRDAVRRNRGAVAVGSVLLCVYQAAEAAVPVLLGVIIDRAMTSDSWWAPVISIAALGAVIACVSVSWRTAYRGLQRANAGHVRHLRAMLSAKVITARDNDSPLSRDEYVTVIAEDTAQASDITEVIPVTISSAVGVLAGAVVLTVIDPLLGSVALISTVLLLAILNLLSRRVTHRTEEQQEFIARATGAVVDLLRGLRPLSGFAGRGPAYDRYRTLSATTRGHAERLARISGVYEGISAGAAALLVGVVGTLAGVRAFSGDISIGDLVAVAGLSQFIAEPLGQLSRMPRFAALARGSARRVVLLGSGRTGEGGESVTTPAPSDTVHRSTHPDLLVRVDTTEIAVTAGALVAVDCTSDQAARVATALAAGPDAPPEAPSISVRGTEIGDLDAAGLRRVVLADARHPAIFGGRLGAVVHPDGTHYEPGSEPADILTELGLDELVDDTAALLDHPVADRGSNLSGGQRQRVALARALHANPDILVLVDPTSAVDAVTSAITADTVRRRRQGKTTLVLAASPAFLRLADNVVYLEDKQRLG</sequence>
<dbReference type="Proteomes" id="UP000267536">
    <property type="component" value="Unassembled WGS sequence"/>
</dbReference>
<feature type="transmembrane region" description="Helical" evidence="6">
    <location>
        <begin position="161"/>
        <end position="180"/>
    </location>
</feature>
<proteinExistence type="predicted"/>